<dbReference type="STRING" id="1121391.SAMN02745206_02876"/>
<proteinExistence type="predicted"/>
<protein>
    <submittedName>
        <fullName evidence="1">Four helix bundle protein</fullName>
    </submittedName>
</protein>
<dbReference type="Proteomes" id="UP000184076">
    <property type="component" value="Unassembled WGS sequence"/>
</dbReference>
<dbReference type="OrthoDB" id="9800370at2"/>
<evidence type="ECO:0000313" key="1">
    <source>
        <dbReference type="EMBL" id="SHF90151.1"/>
    </source>
</evidence>
<evidence type="ECO:0000313" key="2">
    <source>
        <dbReference type="Proteomes" id="UP000184076"/>
    </source>
</evidence>
<dbReference type="RefSeq" id="WP_073040656.1">
    <property type="nucleotide sequence ID" value="NZ_FQVB01000031.1"/>
</dbReference>
<dbReference type="CDD" id="cd16377">
    <property type="entry name" value="23S_rRNA_IVP_like"/>
    <property type="match status" value="1"/>
</dbReference>
<dbReference type="PANTHER" id="PTHR38471:SF2">
    <property type="entry name" value="FOUR HELIX BUNDLE PROTEIN"/>
    <property type="match status" value="1"/>
</dbReference>
<dbReference type="SUPFAM" id="SSF158446">
    <property type="entry name" value="IVS-encoded protein-like"/>
    <property type="match status" value="1"/>
</dbReference>
<dbReference type="AlphaFoldDB" id="A0A1M5FG78"/>
<dbReference type="InterPro" id="IPR036583">
    <property type="entry name" value="23S_rRNA_IVS_sf"/>
</dbReference>
<dbReference type="PANTHER" id="PTHR38471">
    <property type="entry name" value="FOUR HELIX BUNDLE PROTEIN"/>
    <property type="match status" value="1"/>
</dbReference>
<name>A0A1M5FG78_9BACT</name>
<dbReference type="Gene3D" id="1.20.1440.60">
    <property type="entry name" value="23S rRNA-intervening sequence"/>
    <property type="match status" value="1"/>
</dbReference>
<dbReference type="Pfam" id="PF05635">
    <property type="entry name" value="23S_rRNA_IVP"/>
    <property type="match status" value="1"/>
</dbReference>
<reference evidence="2" key="1">
    <citation type="submission" date="2016-11" db="EMBL/GenBank/DDBJ databases">
        <authorList>
            <person name="Varghese N."/>
            <person name="Submissions S."/>
        </authorList>
    </citation>
    <scope>NUCLEOTIDE SEQUENCE [LARGE SCALE GENOMIC DNA]</scope>
    <source>
        <strain evidence="2">DSM 9756</strain>
    </source>
</reference>
<organism evidence="1 2">
    <name type="scientific">Desulfacinum infernum DSM 9756</name>
    <dbReference type="NCBI Taxonomy" id="1121391"/>
    <lineage>
        <taxon>Bacteria</taxon>
        <taxon>Pseudomonadati</taxon>
        <taxon>Thermodesulfobacteriota</taxon>
        <taxon>Syntrophobacteria</taxon>
        <taxon>Syntrophobacterales</taxon>
        <taxon>Syntrophobacteraceae</taxon>
        <taxon>Desulfacinum</taxon>
    </lineage>
</organism>
<dbReference type="NCBIfam" id="TIGR02436">
    <property type="entry name" value="four helix bundle protein"/>
    <property type="match status" value="1"/>
</dbReference>
<accession>A0A1M5FG78</accession>
<keyword evidence="2" id="KW-1185">Reference proteome</keyword>
<dbReference type="InterPro" id="IPR012657">
    <property type="entry name" value="23S_rRNA-intervening_sequence"/>
</dbReference>
<gene>
    <name evidence="1" type="ORF">SAMN02745206_02876</name>
</gene>
<dbReference type="EMBL" id="FQVB01000031">
    <property type="protein sequence ID" value="SHF90151.1"/>
    <property type="molecule type" value="Genomic_DNA"/>
</dbReference>
<sequence>MEKPHKKLEAWKLGIEVVKHIYKLTSGFPKAEDFALTAQLRRSAVSIPSNVAEGAGRKTNKEFINFLHIAQGSLSELDTQLDIALELGYLSRQDRKAIDELIIKLDKILTGLIHSLRRPE</sequence>